<dbReference type="EnsemblMetazoa" id="G9808.1">
    <property type="protein sequence ID" value="G9808.1:cds"/>
    <property type="gene ID" value="G9808"/>
</dbReference>
<protein>
    <submittedName>
        <fullName evidence="2">Uncharacterized protein</fullName>
    </submittedName>
</protein>
<feature type="signal peptide" evidence="1">
    <location>
        <begin position="1"/>
        <end position="27"/>
    </location>
</feature>
<proteinExistence type="predicted"/>
<dbReference type="SUPFAM" id="SSF49785">
    <property type="entry name" value="Galactose-binding domain-like"/>
    <property type="match status" value="1"/>
</dbReference>
<dbReference type="AlphaFoldDB" id="A0A8W8NV88"/>
<dbReference type="Gene3D" id="2.60.120.260">
    <property type="entry name" value="Galactose-binding domain-like"/>
    <property type="match status" value="1"/>
</dbReference>
<organism evidence="2 3">
    <name type="scientific">Magallana gigas</name>
    <name type="common">Pacific oyster</name>
    <name type="synonym">Crassostrea gigas</name>
    <dbReference type="NCBI Taxonomy" id="29159"/>
    <lineage>
        <taxon>Eukaryota</taxon>
        <taxon>Metazoa</taxon>
        <taxon>Spiralia</taxon>
        <taxon>Lophotrochozoa</taxon>
        <taxon>Mollusca</taxon>
        <taxon>Bivalvia</taxon>
        <taxon>Autobranchia</taxon>
        <taxon>Pteriomorphia</taxon>
        <taxon>Ostreida</taxon>
        <taxon>Ostreoidea</taxon>
        <taxon>Ostreidae</taxon>
        <taxon>Magallana</taxon>
    </lineage>
</organism>
<sequence>MVSLFGHSVYHLGVLTVWFCLLAVSQAAYVNVALNKPTYLQYQYRPGDDRYDASNAVDGRKSDLSYRGGQCAGSWERLTATWWVNLTTIHSIHNITIYFWTDNNLQGIVSFYSFIFTIR</sequence>
<dbReference type="EnsemblMetazoa" id="G9808.2">
    <property type="protein sequence ID" value="G9808.2:cds"/>
    <property type="gene ID" value="G9808"/>
</dbReference>
<name>A0A8W8NV88_MAGGI</name>
<dbReference type="Proteomes" id="UP000005408">
    <property type="component" value="Unassembled WGS sequence"/>
</dbReference>
<evidence type="ECO:0000313" key="2">
    <source>
        <dbReference type="EnsemblMetazoa" id="G9808.1:cds"/>
    </source>
</evidence>
<evidence type="ECO:0000256" key="1">
    <source>
        <dbReference type="SAM" id="SignalP"/>
    </source>
</evidence>
<keyword evidence="1" id="KW-0732">Signal</keyword>
<reference evidence="2" key="1">
    <citation type="submission" date="2022-08" db="UniProtKB">
        <authorList>
            <consortium name="EnsemblMetazoa"/>
        </authorList>
    </citation>
    <scope>IDENTIFICATION</scope>
    <source>
        <strain evidence="2">05x7-T-G4-1.051#20</strain>
    </source>
</reference>
<keyword evidence="3" id="KW-1185">Reference proteome</keyword>
<evidence type="ECO:0000313" key="3">
    <source>
        <dbReference type="Proteomes" id="UP000005408"/>
    </source>
</evidence>
<feature type="chain" id="PRO_5042432215" evidence="1">
    <location>
        <begin position="28"/>
        <end position="119"/>
    </location>
</feature>
<accession>A0A8W8NV88</accession>
<dbReference type="InterPro" id="IPR008979">
    <property type="entry name" value="Galactose-bd-like_sf"/>
</dbReference>